<dbReference type="STRING" id="62928.azo2642"/>
<dbReference type="HOGENOM" id="CLU_3040019_0_0_4"/>
<sequence length="54" mass="6019">MWIVQFKPNNANQAWSTFGRYGSETSGLHNASRIAARYFMVRVVGPDGGVIWSS</sequence>
<evidence type="ECO:0000313" key="2">
    <source>
        <dbReference type="Proteomes" id="UP000002588"/>
    </source>
</evidence>
<reference evidence="1 2" key="1">
    <citation type="journal article" date="2006" name="Nat. Biotechnol.">
        <title>Complete genome of the mutualistic, N2-fixing grass endophyte Azoarcus sp. strain BH72.</title>
        <authorList>
            <person name="Krause A."/>
            <person name="Ramakumar A."/>
            <person name="Bartels D."/>
            <person name="Battistoni F."/>
            <person name="Bekel T."/>
            <person name="Boch J."/>
            <person name="Boehm M."/>
            <person name="Friedrich F."/>
            <person name="Hurek T."/>
            <person name="Krause L."/>
            <person name="Linke B."/>
            <person name="McHardy A.C."/>
            <person name="Sarkar A."/>
            <person name="Schneiker S."/>
            <person name="Syed A.A."/>
            <person name="Thauer R."/>
            <person name="Vorhoelter F.-J."/>
            <person name="Weidner S."/>
            <person name="Puehler A."/>
            <person name="Reinhold-Hurek B."/>
            <person name="Kaiser O."/>
            <person name="Goesmann A."/>
        </authorList>
    </citation>
    <scope>NUCLEOTIDE SEQUENCE [LARGE SCALE GENOMIC DNA]</scope>
    <source>
        <strain evidence="1 2">BH72</strain>
    </source>
</reference>
<dbReference type="KEGG" id="azo:azo2642"/>
<proteinExistence type="predicted"/>
<evidence type="ECO:0000313" key="1">
    <source>
        <dbReference type="EMBL" id="CAL95259.1"/>
    </source>
</evidence>
<organism evidence="1 2">
    <name type="scientific">Azoarcus sp. (strain BH72)</name>
    <dbReference type="NCBI Taxonomy" id="418699"/>
    <lineage>
        <taxon>Bacteria</taxon>
        <taxon>Pseudomonadati</taxon>
        <taxon>Pseudomonadota</taxon>
        <taxon>Betaproteobacteria</taxon>
        <taxon>Rhodocyclales</taxon>
        <taxon>Zoogloeaceae</taxon>
        <taxon>Azoarcus</taxon>
    </lineage>
</organism>
<dbReference type="EMBL" id="AM406670">
    <property type="protein sequence ID" value="CAL95259.1"/>
    <property type="molecule type" value="Genomic_DNA"/>
</dbReference>
<name>A1K8V4_AZOSB</name>
<accession>A1K8V4</accession>
<dbReference type="RefSeq" id="WP_011766369.1">
    <property type="nucleotide sequence ID" value="NC_008702.1"/>
</dbReference>
<dbReference type="AlphaFoldDB" id="A1K8V4"/>
<dbReference type="Proteomes" id="UP000002588">
    <property type="component" value="Chromosome"/>
</dbReference>
<gene>
    <name evidence="1" type="ordered locus">azo2642</name>
</gene>
<keyword evidence="2" id="KW-1185">Reference proteome</keyword>
<protein>
    <submittedName>
        <fullName evidence="1">Uncharacterized protein</fullName>
    </submittedName>
</protein>